<dbReference type="HAMAP" id="MF_01331_B">
    <property type="entry name" value="Ribosomal_uL22_B"/>
    <property type="match status" value="1"/>
</dbReference>
<dbReference type="InterPro" id="IPR018260">
    <property type="entry name" value="Ribosomal_uL22_CS"/>
</dbReference>
<dbReference type="Pfam" id="PF00237">
    <property type="entry name" value="Ribosomal_L22"/>
    <property type="match status" value="1"/>
</dbReference>
<dbReference type="NCBIfam" id="TIGR01044">
    <property type="entry name" value="rplV_bact"/>
    <property type="match status" value="1"/>
</dbReference>
<dbReference type="CDD" id="cd00336">
    <property type="entry name" value="Ribosomal_L22"/>
    <property type="match status" value="1"/>
</dbReference>
<dbReference type="InterPro" id="IPR047867">
    <property type="entry name" value="Ribosomal_uL22_bac/org-type"/>
</dbReference>
<dbReference type="AlphaFoldDB" id="A0A1F5W6C8"/>
<evidence type="ECO:0000256" key="1">
    <source>
        <dbReference type="ARBA" id="ARBA00009451"/>
    </source>
</evidence>
<dbReference type="Proteomes" id="UP000178743">
    <property type="component" value="Unassembled WGS sequence"/>
</dbReference>
<evidence type="ECO:0000256" key="10">
    <source>
        <dbReference type="RuleBase" id="RU004008"/>
    </source>
</evidence>
<dbReference type="PANTHER" id="PTHR13501:SF8">
    <property type="entry name" value="LARGE RIBOSOMAL SUBUNIT PROTEIN UL22M"/>
    <property type="match status" value="1"/>
</dbReference>
<dbReference type="GO" id="GO:0022625">
    <property type="term" value="C:cytosolic large ribosomal subunit"/>
    <property type="evidence" value="ECO:0007669"/>
    <property type="project" value="TreeGrafter"/>
</dbReference>
<evidence type="ECO:0000313" key="11">
    <source>
        <dbReference type="EMBL" id="OGF71246.1"/>
    </source>
</evidence>
<comment type="similarity">
    <text evidence="1 7 8">Belongs to the universal ribosomal protein uL22 family.</text>
</comment>
<dbReference type="InterPro" id="IPR001063">
    <property type="entry name" value="Ribosomal_uL22"/>
</dbReference>
<evidence type="ECO:0000256" key="5">
    <source>
        <dbReference type="ARBA" id="ARBA00023274"/>
    </source>
</evidence>
<dbReference type="PANTHER" id="PTHR13501">
    <property type="entry name" value="CHLOROPLAST 50S RIBOSOMAL PROTEIN L22-RELATED"/>
    <property type="match status" value="1"/>
</dbReference>
<sequence>MIEIKAHLKYLRMSPRKVRTVANLIKGKPAAEAEAVLGFLARKPAIPLQKLLKSAVANAKHNFNVEKENLFVKNIRVDNGPTLKRFMPRARGSASPIRKRESHITIILNVKN</sequence>
<evidence type="ECO:0000256" key="6">
    <source>
        <dbReference type="ARBA" id="ARBA00035207"/>
    </source>
</evidence>
<evidence type="ECO:0000256" key="3">
    <source>
        <dbReference type="ARBA" id="ARBA00022884"/>
    </source>
</evidence>
<evidence type="ECO:0000256" key="9">
    <source>
        <dbReference type="RuleBase" id="RU004006"/>
    </source>
</evidence>
<evidence type="ECO:0000256" key="2">
    <source>
        <dbReference type="ARBA" id="ARBA00022730"/>
    </source>
</evidence>
<keyword evidence="3 7" id="KW-0694">RNA-binding</keyword>
<reference evidence="11 12" key="1">
    <citation type="journal article" date="2016" name="Nat. Commun.">
        <title>Thousands of microbial genomes shed light on interconnected biogeochemical processes in an aquifer system.</title>
        <authorList>
            <person name="Anantharaman K."/>
            <person name="Brown C.T."/>
            <person name="Hug L.A."/>
            <person name="Sharon I."/>
            <person name="Castelle C.J."/>
            <person name="Probst A.J."/>
            <person name="Thomas B.C."/>
            <person name="Singh A."/>
            <person name="Wilkins M.J."/>
            <person name="Karaoz U."/>
            <person name="Brodie E.L."/>
            <person name="Williams K.H."/>
            <person name="Hubbard S.S."/>
            <person name="Banfield J.F."/>
        </authorList>
    </citation>
    <scope>NUCLEOTIDE SEQUENCE [LARGE SCALE GENOMIC DNA]</scope>
</reference>
<keyword evidence="5 7" id="KW-0687">Ribonucleoprotein</keyword>
<dbReference type="GO" id="GO:0019843">
    <property type="term" value="F:rRNA binding"/>
    <property type="evidence" value="ECO:0007669"/>
    <property type="project" value="UniProtKB-UniRule"/>
</dbReference>
<comment type="function">
    <text evidence="7">The globular domain of the protein is located near the polypeptide exit tunnel on the outside of the subunit, while an extended beta-hairpin is found that lines the wall of the exit tunnel in the center of the 70S ribosome.</text>
</comment>
<comment type="function">
    <text evidence="7 10">This protein binds specifically to 23S rRNA; its binding is stimulated by other ribosomal proteins, e.g., L4, L17, and L20. It is important during the early stages of 50S assembly. It makes multiple contacts with different domains of the 23S rRNA in the assembled 50S subunit and ribosome.</text>
</comment>
<evidence type="ECO:0000313" key="12">
    <source>
        <dbReference type="Proteomes" id="UP000178743"/>
    </source>
</evidence>
<evidence type="ECO:0000256" key="8">
    <source>
        <dbReference type="RuleBase" id="RU004005"/>
    </source>
</evidence>
<dbReference type="SUPFAM" id="SSF54843">
    <property type="entry name" value="Ribosomal protein L22"/>
    <property type="match status" value="1"/>
</dbReference>
<comment type="subunit">
    <text evidence="7 9">Part of the 50S ribosomal subunit.</text>
</comment>
<dbReference type="PROSITE" id="PS00464">
    <property type="entry name" value="RIBOSOMAL_L22"/>
    <property type="match status" value="1"/>
</dbReference>
<dbReference type="GO" id="GO:0006412">
    <property type="term" value="P:translation"/>
    <property type="evidence" value="ECO:0007669"/>
    <property type="project" value="UniProtKB-UniRule"/>
</dbReference>
<dbReference type="Gene3D" id="3.90.470.10">
    <property type="entry name" value="Ribosomal protein L22/L17"/>
    <property type="match status" value="1"/>
</dbReference>
<name>A0A1F5W6C8_9BACT</name>
<dbReference type="EMBL" id="MFHP01000033">
    <property type="protein sequence ID" value="OGF71246.1"/>
    <property type="molecule type" value="Genomic_DNA"/>
</dbReference>
<gene>
    <name evidence="7" type="primary">rplV</name>
    <name evidence="11" type="ORF">A3C05_04120</name>
</gene>
<proteinExistence type="inferred from homology"/>
<comment type="caution">
    <text evidence="11">The sequence shown here is derived from an EMBL/GenBank/DDBJ whole genome shotgun (WGS) entry which is preliminary data.</text>
</comment>
<evidence type="ECO:0000256" key="7">
    <source>
        <dbReference type="HAMAP-Rule" id="MF_01331"/>
    </source>
</evidence>
<keyword evidence="2 7" id="KW-0699">rRNA-binding</keyword>
<dbReference type="InterPro" id="IPR036394">
    <property type="entry name" value="Ribosomal_uL22_sf"/>
</dbReference>
<dbReference type="InterPro" id="IPR005727">
    <property type="entry name" value="Ribosomal_uL22_bac/chlpt-type"/>
</dbReference>
<evidence type="ECO:0000256" key="4">
    <source>
        <dbReference type="ARBA" id="ARBA00022980"/>
    </source>
</evidence>
<dbReference type="GO" id="GO:0003735">
    <property type="term" value="F:structural constituent of ribosome"/>
    <property type="evidence" value="ECO:0007669"/>
    <property type="project" value="InterPro"/>
</dbReference>
<protein>
    <recommendedName>
        <fullName evidence="6 7">Large ribosomal subunit protein uL22</fullName>
    </recommendedName>
</protein>
<accession>A0A1F5W6C8</accession>
<keyword evidence="4 7" id="KW-0689">Ribosomal protein</keyword>
<organism evidence="11 12">
    <name type="scientific">Candidatus Giovannonibacteria bacterium RIFCSPHIGHO2_02_FULL_45_40</name>
    <dbReference type="NCBI Taxonomy" id="1798337"/>
    <lineage>
        <taxon>Bacteria</taxon>
        <taxon>Candidatus Giovannoniibacteriota</taxon>
    </lineage>
</organism>